<comment type="caution">
    <text evidence="1">The sequence shown here is derived from an EMBL/GenBank/DDBJ whole genome shotgun (WGS) entry which is preliminary data.</text>
</comment>
<proteinExistence type="predicted"/>
<dbReference type="Proteomes" id="UP001320706">
    <property type="component" value="Unassembled WGS sequence"/>
</dbReference>
<name>A0ACC3SNL8_9PEZI</name>
<protein>
    <submittedName>
        <fullName evidence="1">54S ribosomal protein img2, mitochondrial</fullName>
    </submittedName>
</protein>
<dbReference type="EMBL" id="JAMKPW020000001">
    <property type="protein sequence ID" value="KAK8221915.1"/>
    <property type="molecule type" value="Genomic_DNA"/>
</dbReference>
<sequence>MALYQPVLSFLRPLGPPRPAAVRYFLRGLSQSAKPQAEAGVDRNLIASQTASPSYPPPNIKQLPRPKESRASHRTSQPTKIRDYPDRRPSPQHPSTTIPTSTSPSAPLPESECAPNLPYFVTRTPSNQLPIYLLRKRGGNLKQTRVKKIDGNIESLRDDLQQELGLLSKDCVVNSLTRHVVLKGHFKPQIQKFLTERKF</sequence>
<keyword evidence="1" id="KW-0687">Ribonucleoprotein</keyword>
<evidence type="ECO:0000313" key="1">
    <source>
        <dbReference type="EMBL" id="KAK8221915.1"/>
    </source>
</evidence>
<reference evidence="1" key="1">
    <citation type="submission" date="2024-02" db="EMBL/GenBank/DDBJ databases">
        <title>Metagenome Assembled Genome of Zalaria obscura JY119.</title>
        <authorList>
            <person name="Vighnesh L."/>
            <person name="Jagadeeshwari U."/>
            <person name="Venkata Ramana C."/>
            <person name="Sasikala C."/>
        </authorList>
    </citation>
    <scope>NUCLEOTIDE SEQUENCE</scope>
    <source>
        <strain evidence="1">JY119</strain>
    </source>
</reference>
<accession>A0ACC3SNL8</accession>
<evidence type="ECO:0000313" key="2">
    <source>
        <dbReference type="Proteomes" id="UP001320706"/>
    </source>
</evidence>
<gene>
    <name evidence="1" type="primary">img2</name>
    <name evidence="1" type="ORF">M8818_000080</name>
</gene>
<keyword evidence="1" id="KW-0689">Ribosomal protein</keyword>
<keyword evidence="2" id="KW-1185">Reference proteome</keyword>
<organism evidence="1 2">
    <name type="scientific">Zalaria obscura</name>
    <dbReference type="NCBI Taxonomy" id="2024903"/>
    <lineage>
        <taxon>Eukaryota</taxon>
        <taxon>Fungi</taxon>
        <taxon>Dikarya</taxon>
        <taxon>Ascomycota</taxon>
        <taxon>Pezizomycotina</taxon>
        <taxon>Dothideomycetes</taxon>
        <taxon>Dothideomycetidae</taxon>
        <taxon>Dothideales</taxon>
        <taxon>Zalariaceae</taxon>
        <taxon>Zalaria</taxon>
    </lineage>
</organism>